<evidence type="ECO:0000256" key="1">
    <source>
        <dbReference type="SAM" id="MobiDB-lite"/>
    </source>
</evidence>
<sequence length="150" mass="16685">MGLTYTNYLCGHIAMYAGHRVDPVYSGKGPVFTRVENIGNDCYHIKITAGDDQELIYNGSRPDISNVRHIDTNCPYSKDAKTEDDECGSQCSCECRHHHCVCDESSDDEASDGKPSDEKSSDDKPTDHSMDADWELLHANNGHETKKSEV</sequence>
<dbReference type="EMBL" id="ML996699">
    <property type="protein sequence ID" value="KAF2398871.1"/>
    <property type="molecule type" value="Genomic_DNA"/>
</dbReference>
<reference evidence="2" key="1">
    <citation type="journal article" date="2020" name="Stud. Mycol.">
        <title>101 Dothideomycetes genomes: a test case for predicting lifestyles and emergence of pathogens.</title>
        <authorList>
            <person name="Haridas S."/>
            <person name="Albert R."/>
            <person name="Binder M."/>
            <person name="Bloem J."/>
            <person name="Labutti K."/>
            <person name="Salamov A."/>
            <person name="Andreopoulos B."/>
            <person name="Baker S."/>
            <person name="Barry K."/>
            <person name="Bills G."/>
            <person name="Bluhm B."/>
            <person name="Cannon C."/>
            <person name="Castanera R."/>
            <person name="Culley D."/>
            <person name="Daum C."/>
            <person name="Ezra D."/>
            <person name="Gonzalez J."/>
            <person name="Henrissat B."/>
            <person name="Kuo A."/>
            <person name="Liang C."/>
            <person name="Lipzen A."/>
            <person name="Lutzoni F."/>
            <person name="Magnuson J."/>
            <person name="Mondo S."/>
            <person name="Nolan M."/>
            <person name="Ohm R."/>
            <person name="Pangilinan J."/>
            <person name="Park H.-J."/>
            <person name="Ramirez L."/>
            <person name="Alfaro M."/>
            <person name="Sun H."/>
            <person name="Tritt A."/>
            <person name="Yoshinaga Y."/>
            <person name="Zwiers L.-H."/>
            <person name="Turgeon B."/>
            <person name="Goodwin S."/>
            <person name="Spatafora J."/>
            <person name="Crous P."/>
            <person name="Grigoriev I."/>
        </authorList>
    </citation>
    <scope>NUCLEOTIDE SEQUENCE</scope>
    <source>
        <strain evidence="2">CBS 262.69</strain>
    </source>
</reference>
<accession>A0A6G1HSI6</accession>
<keyword evidence="3" id="KW-1185">Reference proteome</keyword>
<feature type="compositionally biased region" description="Basic and acidic residues" evidence="1">
    <location>
        <begin position="111"/>
        <end position="131"/>
    </location>
</feature>
<name>A0A6G1HSI6_9PEZI</name>
<proteinExistence type="predicted"/>
<dbReference type="Proteomes" id="UP000799640">
    <property type="component" value="Unassembled WGS sequence"/>
</dbReference>
<feature type="compositionally biased region" description="Basic and acidic residues" evidence="1">
    <location>
        <begin position="141"/>
        <end position="150"/>
    </location>
</feature>
<organism evidence="2 3">
    <name type="scientific">Trichodelitschia bisporula</name>
    <dbReference type="NCBI Taxonomy" id="703511"/>
    <lineage>
        <taxon>Eukaryota</taxon>
        <taxon>Fungi</taxon>
        <taxon>Dikarya</taxon>
        <taxon>Ascomycota</taxon>
        <taxon>Pezizomycotina</taxon>
        <taxon>Dothideomycetes</taxon>
        <taxon>Dothideomycetes incertae sedis</taxon>
        <taxon>Phaeotrichales</taxon>
        <taxon>Phaeotrichaceae</taxon>
        <taxon>Trichodelitschia</taxon>
    </lineage>
</organism>
<gene>
    <name evidence="2" type="ORF">EJ06DRAFT_583482</name>
</gene>
<feature type="region of interest" description="Disordered" evidence="1">
    <location>
        <begin position="103"/>
        <end position="150"/>
    </location>
</feature>
<evidence type="ECO:0000313" key="2">
    <source>
        <dbReference type="EMBL" id="KAF2398871.1"/>
    </source>
</evidence>
<dbReference type="AlphaFoldDB" id="A0A6G1HSI6"/>
<evidence type="ECO:0000313" key="3">
    <source>
        <dbReference type="Proteomes" id="UP000799640"/>
    </source>
</evidence>
<protein>
    <submittedName>
        <fullName evidence="2">Uncharacterized protein</fullName>
    </submittedName>
</protein>